<keyword evidence="1" id="KW-0227">DNA damage</keyword>
<dbReference type="GO" id="GO:0000014">
    <property type="term" value="F:single-stranded DNA endodeoxyribonuclease activity"/>
    <property type="evidence" value="ECO:0007669"/>
    <property type="project" value="TreeGrafter"/>
</dbReference>
<accession>A0A060SZZ3</accession>
<dbReference type="GO" id="GO:0003697">
    <property type="term" value="F:single-stranded DNA binding"/>
    <property type="evidence" value="ECO:0007669"/>
    <property type="project" value="TreeGrafter"/>
</dbReference>
<protein>
    <submittedName>
        <fullName evidence="5">Uncharacterized protein</fullName>
    </submittedName>
</protein>
<dbReference type="STRING" id="5643.A0A060SZZ3"/>
<reference evidence="5" key="1">
    <citation type="submission" date="2014-01" db="EMBL/GenBank/DDBJ databases">
        <title>The genome of the white-rot fungus Pycnoporus cinnabarinus: a basidiomycete model with a versatile arsenal for lignocellulosic biomass breakdown.</title>
        <authorList>
            <person name="Levasseur A."/>
            <person name="Lomascolo A."/>
            <person name="Ruiz-Duenas F.J."/>
            <person name="Uzan E."/>
            <person name="Piumi F."/>
            <person name="Kues U."/>
            <person name="Ram A.F.J."/>
            <person name="Murat C."/>
            <person name="Haon M."/>
            <person name="Benoit I."/>
            <person name="Arfi Y."/>
            <person name="Chevret D."/>
            <person name="Drula E."/>
            <person name="Kwon M.J."/>
            <person name="Gouret P."/>
            <person name="Lesage-Meessen L."/>
            <person name="Lombard V."/>
            <person name="Mariette J."/>
            <person name="Noirot C."/>
            <person name="Park J."/>
            <person name="Patyshakuliyeva A."/>
            <person name="Wieneger R.A.B."/>
            <person name="Wosten H.A.B."/>
            <person name="Martin F."/>
            <person name="Coutinho P.M."/>
            <person name="de Vries R."/>
            <person name="Martinez A.T."/>
            <person name="Klopp C."/>
            <person name="Pontarotti P."/>
            <person name="Henrissat B."/>
            <person name="Record E."/>
        </authorList>
    </citation>
    <scope>NUCLEOTIDE SEQUENCE [LARGE SCALE GENOMIC DNA]</scope>
    <source>
        <strain evidence="5">BRFM137</strain>
    </source>
</reference>
<name>A0A060SZZ3_PYCCI</name>
<feature type="region of interest" description="Disordered" evidence="4">
    <location>
        <begin position="288"/>
        <end position="311"/>
    </location>
</feature>
<dbReference type="GO" id="GO:1901255">
    <property type="term" value="P:nucleotide-excision repair involved in interstrand cross-link repair"/>
    <property type="evidence" value="ECO:0007669"/>
    <property type="project" value="TreeGrafter"/>
</dbReference>
<evidence type="ECO:0000256" key="3">
    <source>
        <dbReference type="ARBA" id="ARBA00023204"/>
    </source>
</evidence>
<keyword evidence="2" id="KW-0378">Hydrolase</keyword>
<evidence type="ECO:0000256" key="4">
    <source>
        <dbReference type="SAM" id="MobiDB-lite"/>
    </source>
</evidence>
<dbReference type="GO" id="GO:0000712">
    <property type="term" value="P:resolution of meiotic recombination intermediates"/>
    <property type="evidence" value="ECO:0007669"/>
    <property type="project" value="TreeGrafter"/>
</dbReference>
<evidence type="ECO:0000256" key="2">
    <source>
        <dbReference type="ARBA" id="ARBA00022801"/>
    </source>
</evidence>
<dbReference type="Proteomes" id="UP000029665">
    <property type="component" value="Unassembled WGS sequence"/>
</dbReference>
<dbReference type="AlphaFoldDB" id="A0A060SZZ3"/>
<organism evidence="5 6">
    <name type="scientific">Pycnoporus cinnabarinus</name>
    <name type="common">Cinnabar-red polypore</name>
    <name type="synonym">Trametes cinnabarina</name>
    <dbReference type="NCBI Taxonomy" id="5643"/>
    <lineage>
        <taxon>Eukaryota</taxon>
        <taxon>Fungi</taxon>
        <taxon>Dikarya</taxon>
        <taxon>Basidiomycota</taxon>
        <taxon>Agaricomycotina</taxon>
        <taxon>Agaricomycetes</taxon>
        <taxon>Polyporales</taxon>
        <taxon>Polyporaceae</taxon>
        <taxon>Trametes</taxon>
    </lineage>
</organism>
<evidence type="ECO:0000313" key="5">
    <source>
        <dbReference type="EMBL" id="CDO77794.1"/>
    </source>
</evidence>
<proteinExistence type="predicted"/>
<dbReference type="PANTHER" id="PTHR10150">
    <property type="entry name" value="DNA REPAIR ENDONUCLEASE XPF"/>
    <property type="match status" value="1"/>
</dbReference>
<gene>
    <name evidence="5" type="ORF">BN946_scf184713.g2</name>
</gene>
<dbReference type="HOGENOM" id="CLU_894710_0_0_1"/>
<evidence type="ECO:0000256" key="1">
    <source>
        <dbReference type="ARBA" id="ARBA00022763"/>
    </source>
</evidence>
<dbReference type="GO" id="GO:0000724">
    <property type="term" value="P:double-strand break repair via homologous recombination"/>
    <property type="evidence" value="ECO:0007669"/>
    <property type="project" value="TreeGrafter"/>
</dbReference>
<comment type="caution">
    <text evidence="5">The sequence shown here is derived from an EMBL/GenBank/DDBJ whole genome shotgun (WGS) entry which is preliminary data.</text>
</comment>
<sequence length="311" mass="34429">MEAEARGELSRSAAAATSKGKEKEKERPCKKWLPEGMKLVLEELPRWSLLAAILHEIEGEMMRLEPLLTSYSPGSNTVLIMASSLHTCTIIKNFLSTMDANVSRGSERRRMIEDKLRLSLWCKGKLSERRAEGKWRIALPKGKDGSNSASASKPADGVSEALKRGAPAPAAPLRDRTVIGAFFEGAIKQEADQIADFPSSQGIDLKTQALMSDTQLFCMDDDFDTHNGLLRPAQTVVVRPYSDDTDDRMLQEVKPRFIVMHEPNLEYIRCIELVIPRVPWARDGPRSGLIQGAKGGPSRAPKARCWSARGT</sequence>
<dbReference type="OrthoDB" id="3269152at2759"/>
<feature type="region of interest" description="Disordered" evidence="4">
    <location>
        <begin position="139"/>
        <end position="169"/>
    </location>
</feature>
<keyword evidence="3" id="KW-0234">DNA repair</keyword>
<dbReference type="EMBL" id="CCBP010000480">
    <property type="protein sequence ID" value="CDO77794.1"/>
    <property type="molecule type" value="Genomic_DNA"/>
</dbReference>
<dbReference type="GO" id="GO:0000110">
    <property type="term" value="C:nucleotide-excision repair factor 1 complex"/>
    <property type="evidence" value="ECO:0007669"/>
    <property type="project" value="TreeGrafter"/>
</dbReference>
<dbReference type="GO" id="GO:0003684">
    <property type="term" value="F:damaged DNA binding"/>
    <property type="evidence" value="ECO:0007669"/>
    <property type="project" value="TreeGrafter"/>
</dbReference>
<evidence type="ECO:0000313" key="6">
    <source>
        <dbReference type="Proteomes" id="UP000029665"/>
    </source>
</evidence>
<dbReference type="PANTHER" id="PTHR10150:SF0">
    <property type="entry name" value="DNA REPAIR ENDONUCLEASE XPF"/>
    <property type="match status" value="1"/>
</dbReference>
<feature type="compositionally biased region" description="Basic and acidic residues" evidence="4">
    <location>
        <begin position="19"/>
        <end position="29"/>
    </location>
</feature>
<feature type="region of interest" description="Disordered" evidence="4">
    <location>
        <begin position="1"/>
        <end position="29"/>
    </location>
</feature>
<keyword evidence="6" id="KW-1185">Reference proteome</keyword>